<accession>A0A6P0UDN9</accession>
<dbReference type="GO" id="GO:0044718">
    <property type="term" value="P:siderophore transmembrane transport"/>
    <property type="evidence" value="ECO:0007669"/>
    <property type="project" value="TreeGrafter"/>
</dbReference>
<evidence type="ECO:0000313" key="9">
    <source>
        <dbReference type="EMBL" id="NER10600.1"/>
    </source>
</evidence>
<evidence type="ECO:0000256" key="3">
    <source>
        <dbReference type="ARBA" id="ARBA00022452"/>
    </source>
</evidence>
<name>A0A6P0UDN9_9FLAO</name>
<proteinExistence type="predicted"/>
<dbReference type="GO" id="GO:0009279">
    <property type="term" value="C:cell outer membrane"/>
    <property type="evidence" value="ECO:0007669"/>
    <property type="project" value="UniProtKB-SubCell"/>
</dbReference>
<keyword evidence="9" id="KW-0675">Receptor</keyword>
<dbReference type="InterPro" id="IPR036942">
    <property type="entry name" value="Beta-barrel_TonB_sf"/>
</dbReference>
<dbReference type="InterPro" id="IPR039426">
    <property type="entry name" value="TonB-dep_rcpt-like"/>
</dbReference>
<evidence type="ECO:0000256" key="6">
    <source>
        <dbReference type="ARBA" id="ARBA00023136"/>
    </source>
</evidence>
<keyword evidence="5 8" id="KW-0732">Signal</keyword>
<gene>
    <name evidence="9" type="ORF">GWK09_08735</name>
</gene>
<dbReference type="RefSeq" id="WP_163692811.1">
    <property type="nucleotide sequence ID" value="NZ_FXTW01000002.1"/>
</dbReference>
<dbReference type="AlphaFoldDB" id="A0A6P0UDN9"/>
<evidence type="ECO:0000313" key="10">
    <source>
        <dbReference type="Proteomes" id="UP000468443"/>
    </source>
</evidence>
<evidence type="ECO:0000256" key="8">
    <source>
        <dbReference type="SAM" id="SignalP"/>
    </source>
</evidence>
<organism evidence="9 10">
    <name type="scientific">Muriicola jejuensis</name>
    <dbReference type="NCBI Taxonomy" id="504488"/>
    <lineage>
        <taxon>Bacteria</taxon>
        <taxon>Pseudomonadati</taxon>
        <taxon>Bacteroidota</taxon>
        <taxon>Flavobacteriia</taxon>
        <taxon>Flavobacteriales</taxon>
        <taxon>Flavobacteriaceae</taxon>
        <taxon>Muriicola</taxon>
    </lineage>
</organism>
<comment type="subcellular location">
    <subcellularLocation>
        <location evidence="1">Cell outer membrane</location>
        <topology evidence="1">Multi-pass membrane protein</topology>
    </subcellularLocation>
</comment>
<dbReference type="Gene3D" id="2.40.170.20">
    <property type="entry name" value="TonB-dependent receptor, beta-barrel domain"/>
    <property type="match status" value="1"/>
</dbReference>
<sequence length="582" mass="65137">MARKILFAFSIVFSAILGVSAQERDLGTETVTVVKSYTPTISDAFKIRSVPVMSDSIILTKKKIQYSIFSVPVASTFVPAKGKAATVQKSAPEKLYNSSLSFGLGNFNNALLDFYTSRDFDRGNQRVDVGLNHFSSRGDLDFTPLDTDFYNTALNLSYSNKGRDGSWGLFGGGSHRLYNWYGIPEGVFDEATIAGIDEQQQYYSAELGARFEQSESVLGSGEFKVKRFWDEVSSAENRAYLTTNLEFPLSQDSFSLGILVDYVGGEFANADVNNTANTAGINYSLFQAGISPSILIEQDQLSLRLGAQLVYGMDVENSDSNFYIYPQVSATYELLEDLVIIYGSVKGELRQNSYADFSEENPFVSPTLTVQPTDRQYDARIGFKGQLLPNLSYDVRGSYSAENRKPLFKLNPQNDFRDDDKGYTYGNSFELFYDDVKTLSVFGELNLDISRNFSLGVNASVRDYDTETDNPAWNLPNVEGSLFMDVQIDERWYAGASLFYVGEREDLFSVAAPNTPPSDFTSTILTLDSYFDANVHLGYRFSDQLSVYARASNLANNDYQRWANFRVQSFQVLAGLTYKFDF</sequence>
<dbReference type="GO" id="GO:0015344">
    <property type="term" value="F:siderophore uptake transmembrane transporter activity"/>
    <property type="evidence" value="ECO:0007669"/>
    <property type="project" value="TreeGrafter"/>
</dbReference>
<keyword evidence="7" id="KW-0998">Cell outer membrane</keyword>
<keyword evidence="4" id="KW-0812">Transmembrane</keyword>
<dbReference type="SUPFAM" id="SSF56935">
    <property type="entry name" value="Porins"/>
    <property type="match status" value="1"/>
</dbReference>
<evidence type="ECO:0000256" key="5">
    <source>
        <dbReference type="ARBA" id="ARBA00022729"/>
    </source>
</evidence>
<keyword evidence="3" id="KW-1134">Transmembrane beta strand</keyword>
<keyword evidence="2" id="KW-0813">Transport</keyword>
<protein>
    <submittedName>
        <fullName evidence="9">TonB-dependent receptor</fullName>
    </submittedName>
</protein>
<dbReference type="PANTHER" id="PTHR30069">
    <property type="entry name" value="TONB-DEPENDENT OUTER MEMBRANE RECEPTOR"/>
    <property type="match status" value="1"/>
</dbReference>
<feature type="chain" id="PRO_5027083798" evidence="8">
    <location>
        <begin position="22"/>
        <end position="582"/>
    </location>
</feature>
<dbReference type="EMBL" id="JAABOP010000002">
    <property type="protein sequence ID" value="NER10600.1"/>
    <property type="molecule type" value="Genomic_DNA"/>
</dbReference>
<dbReference type="Proteomes" id="UP000468443">
    <property type="component" value="Unassembled WGS sequence"/>
</dbReference>
<keyword evidence="6" id="KW-0472">Membrane</keyword>
<comment type="caution">
    <text evidence="9">The sequence shown here is derived from an EMBL/GenBank/DDBJ whole genome shotgun (WGS) entry which is preliminary data.</text>
</comment>
<evidence type="ECO:0000256" key="1">
    <source>
        <dbReference type="ARBA" id="ARBA00004571"/>
    </source>
</evidence>
<dbReference type="PANTHER" id="PTHR30069:SF29">
    <property type="entry name" value="HEMOGLOBIN AND HEMOGLOBIN-HAPTOGLOBIN-BINDING PROTEIN 1-RELATED"/>
    <property type="match status" value="1"/>
</dbReference>
<reference evidence="9 10" key="1">
    <citation type="submission" date="2020-01" db="EMBL/GenBank/DDBJ databases">
        <title>Muriicola jejuensis KCTC 22299.</title>
        <authorList>
            <person name="Wang G."/>
        </authorList>
    </citation>
    <scope>NUCLEOTIDE SEQUENCE [LARGE SCALE GENOMIC DNA]</scope>
    <source>
        <strain evidence="9 10">KCTC 22299</strain>
    </source>
</reference>
<feature type="signal peptide" evidence="8">
    <location>
        <begin position="1"/>
        <end position="21"/>
    </location>
</feature>
<evidence type="ECO:0000256" key="2">
    <source>
        <dbReference type="ARBA" id="ARBA00022448"/>
    </source>
</evidence>
<evidence type="ECO:0000256" key="7">
    <source>
        <dbReference type="ARBA" id="ARBA00023237"/>
    </source>
</evidence>
<keyword evidence="10" id="KW-1185">Reference proteome</keyword>
<evidence type="ECO:0000256" key="4">
    <source>
        <dbReference type="ARBA" id="ARBA00022692"/>
    </source>
</evidence>